<keyword evidence="3" id="KW-0804">Transcription</keyword>
<dbReference type="EMBL" id="PHIG01000063">
    <property type="protein sequence ID" value="PJK27468.1"/>
    <property type="molecule type" value="Genomic_DNA"/>
</dbReference>
<dbReference type="GO" id="GO:0003677">
    <property type="term" value="F:DNA binding"/>
    <property type="evidence" value="ECO:0007669"/>
    <property type="project" value="UniProtKB-UniRule"/>
</dbReference>
<organism evidence="6 7">
    <name type="scientific">Minwuia thermotolerans</name>
    <dbReference type="NCBI Taxonomy" id="2056226"/>
    <lineage>
        <taxon>Bacteria</taxon>
        <taxon>Pseudomonadati</taxon>
        <taxon>Pseudomonadota</taxon>
        <taxon>Alphaproteobacteria</taxon>
        <taxon>Minwuiales</taxon>
        <taxon>Minwuiaceae</taxon>
        <taxon>Minwuia</taxon>
    </lineage>
</organism>
<dbReference type="OrthoDB" id="5293556at2"/>
<dbReference type="AlphaFoldDB" id="A0A2M9FVG5"/>
<keyword evidence="7" id="KW-1185">Reference proteome</keyword>
<feature type="DNA-binding region" description="H-T-H motif" evidence="4">
    <location>
        <begin position="18"/>
        <end position="37"/>
    </location>
</feature>
<reference evidence="6 7" key="1">
    <citation type="submission" date="2017-11" db="EMBL/GenBank/DDBJ databases">
        <title>Draft genome sequence of Rhizobiales bacterium SY3-13.</title>
        <authorList>
            <person name="Sun C."/>
        </authorList>
    </citation>
    <scope>NUCLEOTIDE SEQUENCE [LARGE SCALE GENOMIC DNA]</scope>
    <source>
        <strain evidence="6 7">SY3-13</strain>
    </source>
</reference>
<evidence type="ECO:0000313" key="6">
    <source>
        <dbReference type="EMBL" id="PJK27468.1"/>
    </source>
</evidence>
<evidence type="ECO:0000259" key="5">
    <source>
        <dbReference type="PROSITE" id="PS50977"/>
    </source>
</evidence>
<name>A0A2M9FVG5_9PROT</name>
<proteinExistence type="predicted"/>
<dbReference type="PANTHER" id="PTHR47506:SF1">
    <property type="entry name" value="HTH-TYPE TRANSCRIPTIONAL REGULATOR YJDC"/>
    <property type="match status" value="1"/>
</dbReference>
<dbReference type="PANTHER" id="PTHR47506">
    <property type="entry name" value="TRANSCRIPTIONAL REGULATORY PROTEIN"/>
    <property type="match status" value="1"/>
</dbReference>
<dbReference type="Pfam" id="PF16925">
    <property type="entry name" value="TetR_C_13"/>
    <property type="match status" value="1"/>
</dbReference>
<dbReference type="InterPro" id="IPR001647">
    <property type="entry name" value="HTH_TetR"/>
</dbReference>
<evidence type="ECO:0000256" key="3">
    <source>
        <dbReference type="ARBA" id="ARBA00023163"/>
    </source>
</evidence>
<dbReference type="Pfam" id="PF00440">
    <property type="entry name" value="TetR_N"/>
    <property type="match status" value="1"/>
</dbReference>
<keyword evidence="1" id="KW-0805">Transcription regulation</keyword>
<feature type="domain" description="HTH tetR-type" evidence="5">
    <location>
        <begin position="1"/>
        <end position="55"/>
    </location>
</feature>
<sequence length="186" mass="20036">MIAAALRLIARNGSAGCSLAQIGTESGYSRGLPVARFGTKQALLEAVVDTCDAWFQHRLAKALGDRRGLDALFVRMGAHMAGARDSAPATVAVYQLYVESMGSASELKPRMQALGEGYREGFRRHLQEAREMGELRADVDIDRFATMILGAVRGVIVQALVDGGKTDLDSARDDLVGMFRQVLAAH</sequence>
<evidence type="ECO:0000256" key="4">
    <source>
        <dbReference type="PROSITE-ProRule" id="PRU00335"/>
    </source>
</evidence>
<dbReference type="SUPFAM" id="SSF48498">
    <property type="entry name" value="Tetracyclin repressor-like, C-terminal domain"/>
    <property type="match status" value="1"/>
</dbReference>
<evidence type="ECO:0000256" key="2">
    <source>
        <dbReference type="ARBA" id="ARBA00023125"/>
    </source>
</evidence>
<keyword evidence="2 4" id="KW-0238">DNA-binding</keyword>
<comment type="caution">
    <text evidence="6">The sequence shown here is derived from an EMBL/GenBank/DDBJ whole genome shotgun (WGS) entry which is preliminary data.</text>
</comment>
<gene>
    <name evidence="6" type="ORF">CVT23_21330</name>
</gene>
<dbReference type="Gene3D" id="1.10.357.10">
    <property type="entry name" value="Tetracycline Repressor, domain 2"/>
    <property type="match status" value="1"/>
</dbReference>
<dbReference type="SUPFAM" id="SSF46689">
    <property type="entry name" value="Homeodomain-like"/>
    <property type="match status" value="1"/>
</dbReference>
<dbReference type="Proteomes" id="UP000229498">
    <property type="component" value="Unassembled WGS sequence"/>
</dbReference>
<protein>
    <submittedName>
        <fullName evidence="6">TetR family transcriptional regulator</fullName>
    </submittedName>
</protein>
<dbReference type="InterPro" id="IPR011075">
    <property type="entry name" value="TetR_C"/>
</dbReference>
<dbReference type="RefSeq" id="WP_109795181.1">
    <property type="nucleotide sequence ID" value="NZ_PHIG01000063.1"/>
</dbReference>
<evidence type="ECO:0000256" key="1">
    <source>
        <dbReference type="ARBA" id="ARBA00023015"/>
    </source>
</evidence>
<dbReference type="PROSITE" id="PS50977">
    <property type="entry name" value="HTH_TETR_2"/>
    <property type="match status" value="1"/>
</dbReference>
<evidence type="ECO:0000313" key="7">
    <source>
        <dbReference type="Proteomes" id="UP000229498"/>
    </source>
</evidence>
<accession>A0A2M9FVG5</accession>
<dbReference type="InterPro" id="IPR036271">
    <property type="entry name" value="Tet_transcr_reg_TetR-rel_C_sf"/>
</dbReference>
<dbReference type="InterPro" id="IPR009057">
    <property type="entry name" value="Homeodomain-like_sf"/>
</dbReference>